<protein>
    <submittedName>
        <fullName evidence="1">19669_t:CDS:1</fullName>
    </submittedName>
</protein>
<organism evidence="1 2">
    <name type="scientific">Funneliformis geosporum</name>
    <dbReference type="NCBI Taxonomy" id="1117311"/>
    <lineage>
        <taxon>Eukaryota</taxon>
        <taxon>Fungi</taxon>
        <taxon>Fungi incertae sedis</taxon>
        <taxon>Mucoromycota</taxon>
        <taxon>Glomeromycotina</taxon>
        <taxon>Glomeromycetes</taxon>
        <taxon>Glomerales</taxon>
        <taxon>Glomeraceae</taxon>
        <taxon>Funneliformis</taxon>
    </lineage>
</organism>
<accession>A0A9W4SKG0</accession>
<dbReference type="EMBL" id="CAMKVN010000932">
    <property type="protein sequence ID" value="CAI2172368.1"/>
    <property type="molecule type" value="Genomic_DNA"/>
</dbReference>
<gene>
    <name evidence="1" type="ORF">FWILDA_LOCUS5544</name>
</gene>
<evidence type="ECO:0000313" key="1">
    <source>
        <dbReference type="EMBL" id="CAI2172368.1"/>
    </source>
</evidence>
<reference evidence="1" key="1">
    <citation type="submission" date="2022-08" db="EMBL/GenBank/DDBJ databases">
        <authorList>
            <person name="Kallberg Y."/>
            <person name="Tangrot J."/>
            <person name="Rosling A."/>
        </authorList>
    </citation>
    <scope>NUCLEOTIDE SEQUENCE</scope>
    <source>
        <strain evidence="1">Wild A</strain>
    </source>
</reference>
<evidence type="ECO:0000313" key="2">
    <source>
        <dbReference type="Proteomes" id="UP001153678"/>
    </source>
</evidence>
<dbReference type="OrthoDB" id="2309995at2759"/>
<comment type="caution">
    <text evidence="1">The sequence shown here is derived from an EMBL/GenBank/DDBJ whole genome shotgun (WGS) entry which is preliminary data.</text>
</comment>
<dbReference type="Proteomes" id="UP001153678">
    <property type="component" value="Unassembled WGS sequence"/>
</dbReference>
<dbReference type="AlphaFoldDB" id="A0A9W4SKG0"/>
<proteinExistence type="predicted"/>
<name>A0A9W4SKG0_9GLOM</name>
<sequence>MNNQLNYLLRQVNYNTIKAPDIQYVRNLISQVMNGRNYRRMTGRKLLKRNVILEANRVNFHYRHIINLATNHFWSHLTVSQRNQFTTLANRVNFMNPNYTIRMDTLLRISQLTGRQETTSEFADMFYHGSSFP</sequence>
<keyword evidence="2" id="KW-1185">Reference proteome</keyword>